<organism evidence="1">
    <name type="scientific">Anguilla anguilla</name>
    <name type="common">European freshwater eel</name>
    <name type="synonym">Muraena anguilla</name>
    <dbReference type="NCBI Taxonomy" id="7936"/>
    <lineage>
        <taxon>Eukaryota</taxon>
        <taxon>Metazoa</taxon>
        <taxon>Chordata</taxon>
        <taxon>Craniata</taxon>
        <taxon>Vertebrata</taxon>
        <taxon>Euteleostomi</taxon>
        <taxon>Actinopterygii</taxon>
        <taxon>Neopterygii</taxon>
        <taxon>Teleostei</taxon>
        <taxon>Anguilliformes</taxon>
        <taxon>Anguillidae</taxon>
        <taxon>Anguilla</taxon>
    </lineage>
</organism>
<accession>A0A0E9WYS0</accession>
<reference evidence="1" key="1">
    <citation type="submission" date="2014-11" db="EMBL/GenBank/DDBJ databases">
        <authorList>
            <person name="Amaro Gonzalez C."/>
        </authorList>
    </citation>
    <scope>NUCLEOTIDE SEQUENCE</scope>
</reference>
<protein>
    <submittedName>
        <fullName evidence="1">Uncharacterized protein</fullName>
    </submittedName>
</protein>
<dbReference type="EMBL" id="GBXM01013832">
    <property type="protein sequence ID" value="JAH94745.1"/>
    <property type="molecule type" value="Transcribed_RNA"/>
</dbReference>
<sequence>MCYEIVCKDDCHVCMSGFIALDQLNFLMGIIKFTLTLTLAQVSFQNLI</sequence>
<dbReference type="AlphaFoldDB" id="A0A0E9WYS0"/>
<evidence type="ECO:0000313" key="1">
    <source>
        <dbReference type="EMBL" id="JAH94745.1"/>
    </source>
</evidence>
<name>A0A0E9WYS0_ANGAN</name>
<proteinExistence type="predicted"/>
<reference evidence="1" key="2">
    <citation type="journal article" date="2015" name="Fish Shellfish Immunol.">
        <title>Early steps in the European eel (Anguilla anguilla)-Vibrio vulnificus interaction in the gills: Role of the RtxA13 toxin.</title>
        <authorList>
            <person name="Callol A."/>
            <person name="Pajuelo D."/>
            <person name="Ebbesson L."/>
            <person name="Teles M."/>
            <person name="MacKenzie S."/>
            <person name="Amaro C."/>
        </authorList>
    </citation>
    <scope>NUCLEOTIDE SEQUENCE</scope>
</reference>